<proteinExistence type="predicted"/>
<accession>X0VV45</accession>
<name>X0VV45_9ZZZZ</name>
<organism evidence="1">
    <name type="scientific">marine sediment metagenome</name>
    <dbReference type="NCBI Taxonomy" id="412755"/>
    <lineage>
        <taxon>unclassified sequences</taxon>
        <taxon>metagenomes</taxon>
        <taxon>ecological metagenomes</taxon>
    </lineage>
</organism>
<dbReference type="EMBL" id="BARS01037086">
    <property type="protein sequence ID" value="GAG22289.1"/>
    <property type="molecule type" value="Genomic_DNA"/>
</dbReference>
<sequence length="83" mass="8439">PFTLMTEAAKNEALSTLFVGREGEITARGLESRGELYGMQATGIGRAGRLAVGAELLGGVGTTIGAYAAAKSLTEKPKKIGGV</sequence>
<dbReference type="AlphaFoldDB" id="X0VV45"/>
<reference evidence="1" key="1">
    <citation type="journal article" date="2014" name="Front. Microbiol.">
        <title>High frequency of phylogenetically diverse reductive dehalogenase-homologous genes in deep subseafloor sedimentary metagenomes.</title>
        <authorList>
            <person name="Kawai M."/>
            <person name="Futagami T."/>
            <person name="Toyoda A."/>
            <person name="Takaki Y."/>
            <person name="Nishi S."/>
            <person name="Hori S."/>
            <person name="Arai W."/>
            <person name="Tsubouchi T."/>
            <person name="Morono Y."/>
            <person name="Uchiyama I."/>
            <person name="Ito T."/>
            <person name="Fujiyama A."/>
            <person name="Inagaki F."/>
            <person name="Takami H."/>
        </authorList>
    </citation>
    <scope>NUCLEOTIDE SEQUENCE</scope>
    <source>
        <strain evidence="1">Expedition CK06-06</strain>
    </source>
</reference>
<feature type="non-terminal residue" evidence="1">
    <location>
        <position position="1"/>
    </location>
</feature>
<protein>
    <submittedName>
        <fullName evidence="1">Uncharacterized protein</fullName>
    </submittedName>
</protein>
<gene>
    <name evidence="1" type="ORF">S01H1_56905</name>
</gene>
<comment type="caution">
    <text evidence="1">The sequence shown here is derived from an EMBL/GenBank/DDBJ whole genome shotgun (WGS) entry which is preliminary data.</text>
</comment>
<evidence type="ECO:0000313" key="1">
    <source>
        <dbReference type="EMBL" id="GAG22289.1"/>
    </source>
</evidence>